<accession>F4S1R5</accession>
<dbReference type="SUPFAM" id="SSF55248">
    <property type="entry name" value="PCD-like"/>
    <property type="match status" value="1"/>
</dbReference>
<dbReference type="InterPro" id="IPR001533">
    <property type="entry name" value="Pterin_deHydtase"/>
</dbReference>
<dbReference type="KEGG" id="mlr:MELLADRAFT_57387"/>
<evidence type="ECO:0000256" key="3">
    <source>
        <dbReference type="ARBA" id="ARBA00013252"/>
    </source>
</evidence>
<evidence type="ECO:0000313" key="6">
    <source>
        <dbReference type="EMBL" id="EGG01459.1"/>
    </source>
</evidence>
<evidence type="ECO:0000256" key="4">
    <source>
        <dbReference type="ARBA" id="ARBA00023239"/>
    </source>
</evidence>
<dbReference type="Proteomes" id="UP000001072">
    <property type="component" value="Unassembled WGS sequence"/>
</dbReference>
<evidence type="ECO:0000256" key="5">
    <source>
        <dbReference type="ARBA" id="ARBA00030497"/>
    </source>
</evidence>
<keyword evidence="4" id="KW-0456">Lyase</keyword>
<organism evidence="7">
    <name type="scientific">Melampsora larici-populina (strain 98AG31 / pathotype 3-4-7)</name>
    <name type="common">Poplar leaf rust fungus</name>
    <dbReference type="NCBI Taxonomy" id="747676"/>
    <lineage>
        <taxon>Eukaryota</taxon>
        <taxon>Fungi</taxon>
        <taxon>Dikarya</taxon>
        <taxon>Basidiomycota</taxon>
        <taxon>Pucciniomycotina</taxon>
        <taxon>Pucciniomycetes</taxon>
        <taxon>Pucciniales</taxon>
        <taxon>Melampsoraceae</taxon>
        <taxon>Melampsora</taxon>
    </lineage>
</organism>
<comment type="catalytic activity">
    <reaction evidence="1">
        <text>(4aS,6R)-4a-hydroxy-L-erythro-5,6,7,8-tetrahydrobiopterin = (6R)-L-erythro-6,7-dihydrobiopterin + H2O</text>
        <dbReference type="Rhea" id="RHEA:11920"/>
        <dbReference type="ChEBI" id="CHEBI:15377"/>
        <dbReference type="ChEBI" id="CHEBI:15642"/>
        <dbReference type="ChEBI" id="CHEBI:43120"/>
        <dbReference type="EC" id="4.2.1.96"/>
    </reaction>
</comment>
<dbReference type="Pfam" id="PF01329">
    <property type="entry name" value="Pterin_4a"/>
    <property type="match status" value="1"/>
</dbReference>
<keyword evidence="7" id="KW-1185">Reference proteome</keyword>
<dbReference type="InterPro" id="IPR036428">
    <property type="entry name" value="PCD_sf"/>
</dbReference>
<name>F4S1R5_MELLP</name>
<dbReference type="EMBL" id="GL883138">
    <property type="protein sequence ID" value="EGG01459.1"/>
    <property type="molecule type" value="Genomic_DNA"/>
</dbReference>
<proteinExistence type="inferred from homology"/>
<dbReference type="GO" id="GO:0008124">
    <property type="term" value="F:4-alpha-hydroxytetrahydrobiopterin dehydratase activity"/>
    <property type="evidence" value="ECO:0007669"/>
    <property type="project" value="UniProtKB-EC"/>
</dbReference>
<dbReference type="VEuPathDB" id="FungiDB:MELLADRAFT_57387"/>
<dbReference type="GO" id="GO:0006729">
    <property type="term" value="P:tetrahydrobiopterin biosynthetic process"/>
    <property type="evidence" value="ECO:0007669"/>
    <property type="project" value="InterPro"/>
</dbReference>
<dbReference type="PANTHER" id="PTHR12599">
    <property type="entry name" value="PTERIN-4-ALPHA-CARBINOLAMINE DEHYDRATASE"/>
    <property type="match status" value="1"/>
</dbReference>
<dbReference type="GeneID" id="18929103"/>
<dbReference type="RefSeq" id="XP_007415309.1">
    <property type="nucleotide sequence ID" value="XM_007415247.1"/>
</dbReference>
<dbReference type="OrthoDB" id="277398at2759"/>
<dbReference type="AlphaFoldDB" id="F4S1R5"/>
<protein>
    <recommendedName>
        <fullName evidence="3">4a-hydroxytetrahydrobiopterin dehydratase</fullName>
        <ecNumber evidence="3">4.2.1.96</ecNumber>
    </recommendedName>
    <alternativeName>
        <fullName evidence="5">4-alpha-hydroxy-tetrahydropterin dehydratase</fullName>
    </alternativeName>
</protein>
<sequence length="162" mass="18708">MFRPVTSSFRSLTLSRLSSIPNLPFNPTKRSTQTTSKVQKTKQPFKVYKTRLDIDELLDRPENSSLIRSEWKVIPIEVNGNQSYALKKTFDNQFKTWGKAIEWINDKLRPMADECDHHPDINLNNYNQLHLTLFTHSVGGLTPRDIRLALKIDQLNPSDPTS</sequence>
<reference evidence="7" key="1">
    <citation type="journal article" date="2011" name="Proc. Natl. Acad. Sci. U.S.A.">
        <title>Obligate biotrophy features unraveled by the genomic analysis of rust fungi.</title>
        <authorList>
            <person name="Duplessis S."/>
            <person name="Cuomo C.A."/>
            <person name="Lin Y.-C."/>
            <person name="Aerts A."/>
            <person name="Tisserant E."/>
            <person name="Veneault-Fourrey C."/>
            <person name="Joly D.L."/>
            <person name="Hacquard S."/>
            <person name="Amselem J."/>
            <person name="Cantarel B.L."/>
            <person name="Chiu R."/>
            <person name="Coutinho P.M."/>
            <person name="Feau N."/>
            <person name="Field M."/>
            <person name="Frey P."/>
            <person name="Gelhaye E."/>
            <person name="Goldberg J."/>
            <person name="Grabherr M.G."/>
            <person name="Kodira C.D."/>
            <person name="Kohler A."/>
            <person name="Kuees U."/>
            <person name="Lindquist E.A."/>
            <person name="Lucas S.M."/>
            <person name="Mago R."/>
            <person name="Mauceli E."/>
            <person name="Morin E."/>
            <person name="Murat C."/>
            <person name="Pangilinan J.L."/>
            <person name="Park R."/>
            <person name="Pearson M."/>
            <person name="Quesneville H."/>
            <person name="Rouhier N."/>
            <person name="Sakthikumar S."/>
            <person name="Salamov A.A."/>
            <person name="Schmutz J."/>
            <person name="Selles B."/>
            <person name="Shapiro H."/>
            <person name="Tanguay P."/>
            <person name="Tuskan G.A."/>
            <person name="Henrissat B."/>
            <person name="Van de Peer Y."/>
            <person name="Rouze P."/>
            <person name="Ellis J.G."/>
            <person name="Dodds P.N."/>
            <person name="Schein J.E."/>
            <person name="Zhong S."/>
            <person name="Hamelin R.C."/>
            <person name="Grigoriev I.V."/>
            <person name="Szabo L.J."/>
            <person name="Martin F."/>
        </authorList>
    </citation>
    <scope>NUCLEOTIDE SEQUENCE [LARGE SCALE GENOMIC DNA]</scope>
    <source>
        <strain evidence="7">98AG31 / pathotype 3-4-7</strain>
    </source>
</reference>
<dbReference type="PANTHER" id="PTHR12599:SF0">
    <property type="entry name" value="PTERIN-4-ALPHA-CARBINOLAMINE DEHYDRATASE"/>
    <property type="match status" value="1"/>
</dbReference>
<dbReference type="Gene3D" id="3.30.1360.20">
    <property type="entry name" value="Transcriptional coactivator/pterin dehydratase"/>
    <property type="match status" value="1"/>
</dbReference>
<dbReference type="InParanoid" id="F4S1R5"/>
<dbReference type="HOGENOM" id="CLU_1635770_0_0_1"/>
<dbReference type="EC" id="4.2.1.96" evidence="3"/>
<evidence type="ECO:0000313" key="7">
    <source>
        <dbReference type="Proteomes" id="UP000001072"/>
    </source>
</evidence>
<dbReference type="CDD" id="cd00488">
    <property type="entry name" value="PCD_DCoH"/>
    <property type="match status" value="1"/>
</dbReference>
<comment type="similarity">
    <text evidence="2">Belongs to the pterin-4-alpha-carbinolamine dehydratase family.</text>
</comment>
<gene>
    <name evidence="6" type="ORF">MELLADRAFT_57387</name>
</gene>
<evidence type="ECO:0000256" key="1">
    <source>
        <dbReference type="ARBA" id="ARBA00001554"/>
    </source>
</evidence>
<evidence type="ECO:0000256" key="2">
    <source>
        <dbReference type="ARBA" id="ARBA00006472"/>
    </source>
</evidence>